<gene>
    <name evidence="1" type="ORF">FB467_2520</name>
</gene>
<dbReference type="EMBL" id="VFOP01000001">
    <property type="protein sequence ID" value="TQL51377.1"/>
    <property type="molecule type" value="Genomic_DNA"/>
</dbReference>
<evidence type="ECO:0000313" key="2">
    <source>
        <dbReference type="Proteomes" id="UP000319516"/>
    </source>
</evidence>
<dbReference type="Proteomes" id="UP000319516">
    <property type="component" value="Unassembled WGS sequence"/>
</dbReference>
<proteinExistence type="predicted"/>
<keyword evidence="2" id="KW-1185">Reference proteome</keyword>
<evidence type="ECO:0000313" key="1">
    <source>
        <dbReference type="EMBL" id="TQL51377.1"/>
    </source>
</evidence>
<sequence>MATTGKNETPFPTADEAVERIRELNEKLIAAAKQSGNVSLDAYEKTLKDMLAFSQKAAGATQLDFVQAVTQAHSTYISDISKAFTTAAREALK</sequence>
<dbReference type="RefSeq" id="WP_141785386.1">
    <property type="nucleotide sequence ID" value="NZ_BAAAIK010000010.1"/>
</dbReference>
<organism evidence="1 2">
    <name type="scientific">Ornithinicoccus hortensis</name>
    <dbReference type="NCBI Taxonomy" id="82346"/>
    <lineage>
        <taxon>Bacteria</taxon>
        <taxon>Bacillati</taxon>
        <taxon>Actinomycetota</taxon>
        <taxon>Actinomycetes</taxon>
        <taxon>Micrococcales</taxon>
        <taxon>Intrasporangiaceae</taxon>
        <taxon>Ornithinicoccus</taxon>
    </lineage>
</organism>
<reference evidence="1 2" key="1">
    <citation type="submission" date="2019-06" db="EMBL/GenBank/DDBJ databases">
        <title>Sequencing the genomes of 1000 actinobacteria strains.</title>
        <authorList>
            <person name="Klenk H.-P."/>
        </authorList>
    </citation>
    <scope>NUCLEOTIDE SEQUENCE [LARGE SCALE GENOMIC DNA]</scope>
    <source>
        <strain evidence="1 2">DSM 12335</strain>
    </source>
</reference>
<dbReference type="OrthoDB" id="4377286at2"/>
<protein>
    <submittedName>
        <fullName evidence="1">Phasin protein</fullName>
    </submittedName>
</protein>
<accession>A0A542YTJ3</accession>
<comment type="caution">
    <text evidence="1">The sequence shown here is derived from an EMBL/GenBank/DDBJ whole genome shotgun (WGS) entry which is preliminary data.</text>
</comment>
<dbReference type="AlphaFoldDB" id="A0A542YTJ3"/>
<name>A0A542YTJ3_9MICO</name>